<dbReference type="GO" id="GO:0003735">
    <property type="term" value="F:structural constituent of ribosome"/>
    <property type="evidence" value="ECO:0007669"/>
    <property type="project" value="InterPro"/>
</dbReference>
<dbReference type="Gene3D" id="3.30.190.20">
    <property type="match status" value="1"/>
</dbReference>
<reference evidence="7" key="2">
    <citation type="journal article" date="2012" name="G3 (Bethesda)">
        <title>Pichia sorbitophila, an interspecies yeast hybrid reveals early steps of genome resolution following polyploidization.</title>
        <authorList>
            <person name="Leh Louis V."/>
            <person name="Despons L."/>
            <person name="Friedrich A."/>
            <person name="Martin T."/>
            <person name="Durrens P."/>
            <person name="Casaregola S."/>
            <person name="Neuveglise C."/>
            <person name="Fairhead C."/>
            <person name="Marck C."/>
            <person name="Cruz J.A."/>
            <person name="Straub M.L."/>
            <person name="Kugler V."/>
            <person name="Sacerdot C."/>
            <person name="Uzunov Z."/>
            <person name="Thierry A."/>
            <person name="Weiss S."/>
            <person name="Bleykasten C."/>
            <person name="De Montigny J."/>
            <person name="Jacques N."/>
            <person name="Jung P."/>
            <person name="Lemaire M."/>
            <person name="Mallet S."/>
            <person name="Morel G."/>
            <person name="Richard G.F."/>
            <person name="Sarkar A."/>
            <person name="Savel G."/>
            <person name="Schacherer J."/>
            <person name="Seret M.L."/>
            <person name="Talla E."/>
            <person name="Samson G."/>
            <person name="Jubin C."/>
            <person name="Poulain J."/>
            <person name="Vacherie B."/>
            <person name="Barbe V."/>
            <person name="Pelletier E."/>
            <person name="Sherman D.J."/>
            <person name="Westhof E."/>
            <person name="Weissenbach J."/>
            <person name="Baret P.V."/>
            <person name="Wincker P."/>
            <person name="Gaillardin C."/>
            <person name="Dujon B."/>
            <person name="Souciet J.L."/>
        </authorList>
    </citation>
    <scope>NUCLEOTIDE SEQUENCE [LARGE SCALE GENOMIC DNA]</scope>
    <source>
        <strain evidence="7">ATCC MYA-4447 / BCRC 22081 / CBS 7064 / NBRC 10061 / NRRL Y-12695</strain>
    </source>
</reference>
<dbReference type="Pfam" id="PF00687">
    <property type="entry name" value="Ribosomal_L1"/>
    <property type="match status" value="1"/>
</dbReference>
<dbReference type="STRING" id="559304.G8YK74"/>
<evidence type="ECO:0000256" key="4">
    <source>
        <dbReference type="RuleBase" id="RU000659"/>
    </source>
</evidence>
<dbReference type="GO" id="GO:0003723">
    <property type="term" value="F:RNA binding"/>
    <property type="evidence" value="ECO:0007669"/>
    <property type="project" value="InterPro"/>
</dbReference>
<dbReference type="Gene3D" id="3.40.50.790">
    <property type="match status" value="1"/>
</dbReference>
<evidence type="ECO:0000256" key="2">
    <source>
        <dbReference type="ARBA" id="ARBA00022980"/>
    </source>
</evidence>
<keyword evidence="7" id="KW-1185">Reference proteome</keyword>
<dbReference type="InterPro" id="IPR023674">
    <property type="entry name" value="Ribosomal_uL1-like"/>
</dbReference>
<dbReference type="Proteomes" id="UP000005222">
    <property type="component" value="Chromosome G"/>
</dbReference>
<dbReference type="CDD" id="cd00403">
    <property type="entry name" value="Ribosomal_L1"/>
    <property type="match status" value="1"/>
</dbReference>
<dbReference type="InterPro" id="IPR023673">
    <property type="entry name" value="Ribosomal_uL1_CS"/>
</dbReference>
<comment type="similarity">
    <text evidence="1 4">Belongs to the universal ribosomal protein uL1 family.</text>
</comment>
<dbReference type="PROSITE" id="PS01199">
    <property type="entry name" value="RIBOSOMAL_L1"/>
    <property type="match status" value="1"/>
</dbReference>
<dbReference type="OrthoDB" id="1747252at2759"/>
<evidence type="ECO:0000256" key="1">
    <source>
        <dbReference type="ARBA" id="ARBA00010531"/>
    </source>
</evidence>
<evidence type="ECO:0000313" key="5">
    <source>
        <dbReference type="EMBL" id="CCE79954.1"/>
    </source>
</evidence>
<dbReference type="Proteomes" id="UP000005222">
    <property type="component" value="Chromosome H"/>
</dbReference>
<dbReference type="EMBL" id="FO082052">
    <property type="protein sequence ID" value="CCE80719.1"/>
    <property type="molecule type" value="Genomic_DNA"/>
</dbReference>
<evidence type="ECO:0000256" key="3">
    <source>
        <dbReference type="ARBA" id="ARBA00023274"/>
    </source>
</evidence>
<dbReference type="eggNOG" id="KOG1569">
    <property type="taxonomic scope" value="Eukaryota"/>
</dbReference>
<name>G8YK74_PICSO</name>
<dbReference type="PIRSF" id="PIRSF002155">
    <property type="entry name" value="Ribosomal_L1"/>
    <property type="match status" value="1"/>
</dbReference>
<sequence>MLRFPKIRSVGVFHQWQNFGRMFSGSSIMLAPNDKKKREQVKESKKKEKRMQLLKLRHKQNPELHPLYMDIPRALRYLRAAEVGYPASSTTLSLQVTVIPERGSKPLSGSVFLPHPLKQSSMLVFSSNEEALEQAKRKGASRTGGTSLIKEIQAGEIRLDDFTHSFATPDIMSELGPIARILGPRNLMPSPKKGTVSENISALIEENLGSLPFKQKERHLAIPIGRCDFTDKQILENIKAASDAIYDSQPVGTKKPNLIGQACLSSTFGPSIVINIRK</sequence>
<evidence type="ECO:0000313" key="6">
    <source>
        <dbReference type="EMBL" id="CCE80719.1"/>
    </source>
</evidence>
<dbReference type="GO" id="GO:0006412">
    <property type="term" value="P:translation"/>
    <property type="evidence" value="ECO:0007669"/>
    <property type="project" value="InterPro"/>
</dbReference>
<reference evidence="5" key="1">
    <citation type="submission" date="2011-10" db="EMBL/GenBank/DDBJ databases">
        <authorList>
            <person name="Genoscope - CEA"/>
        </authorList>
    </citation>
    <scope>NUCLEOTIDE SEQUENCE</scope>
</reference>
<dbReference type="EMBL" id="FO082053">
    <property type="protein sequence ID" value="CCE79954.1"/>
    <property type="molecule type" value="Genomic_DNA"/>
</dbReference>
<protein>
    <recommendedName>
        <fullName evidence="4">Ribosomal protein</fullName>
    </recommendedName>
</protein>
<accession>G8YK74</accession>
<proteinExistence type="inferred from homology"/>
<dbReference type="HOGENOM" id="CLU_062853_1_1_1"/>
<keyword evidence="3 4" id="KW-0687">Ribonucleoprotein</keyword>
<dbReference type="InParanoid" id="G8YK74"/>
<dbReference type="InterPro" id="IPR028364">
    <property type="entry name" value="Ribosomal_uL1/biogenesis"/>
</dbReference>
<dbReference type="PANTHER" id="PTHR36427:SF3">
    <property type="entry name" value="LARGE RIBOSOMAL SUBUNIT PROTEIN UL1M"/>
    <property type="match status" value="1"/>
</dbReference>
<dbReference type="AlphaFoldDB" id="G8YK74"/>
<keyword evidence="2 4" id="KW-0689">Ribosomal protein</keyword>
<dbReference type="InterPro" id="IPR016095">
    <property type="entry name" value="Ribosomal_uL1_3-a/b-sand"/>
</dbReference>
<organism evidence="5 7">
    <name type="scientific">Pichia sorbitophila (strain ATCC MYA-4447 / BCRC 22081 / CBS 7064 / NBRC 10061 / NRRL Y-12695)</name>
    <name type="common">Hybrid yeast</name>
    <dbReference type="NCBI Taxonomy" id="559304"/>
    <lineage>
        <taxon>Eukaryota</taxon>
        <taxon>Fungi</taxon>
        <taxon>Dikarya</taxon>
        <taxon>Ascomycota</taxon>
        <taxon>Saccharomycotina</taxon>
        <taxon>Pichiomycetes</taxon>
        <taxon>Debaryomycetaceae</taxon>
        <taxon>Millerozyma</taxon>
    </lineage>
</organism>
<dbReference type="FunFam" id="3.40.50.790:FF:000001">
    <property type="entry name" value="50S ribosomal protein L1"/>
    <property type="match status" value="1"/>
</dbReference>
<evidence type="ECO:0000313" key="7">
    <source>
        <dbReference type="Proteomes" id="UP000005222"/>
    </source>
</evidence>
<dbReference type="GO" id="GO:0005762">
    <property type="term" value="C:mitochondrial large ribosomal subunit"/>
    <property type="evidence" value="ECO:0007669"/>
    <property type="project" value="TreeGrafter"/>
</dbReference>
<dbReference type="InterPro" id="IPR002143">
    <property type="entry name" value="Ribosomal_uL1"/>
</dbReference>
<gene>
    <name evidence="5" type="primary">Piso0_003047</name>
    <name evidence="5" type="ORF">GNLVRS01_PISO0G03724g</name>
    <name evidence="6" type="ORF">GNLVRS01_PISO0H03725g</name>
</gene>
<dbReference type="FunCoup" id="G8YK74">
    <property type="interactions" value="482"/>
</dbReference>
<dbReference type="SUPFAM" id="SSF56808">
    <property type="entry name" value="Ribosomal protein L1"/>
    <property type="match status" value="1"/>
</dbReference>
<dbReference type="PANTHER" id="PTHR36427">
    <property type="entry name" value="54S RIBOSOMAL PROTEIN L1, MITOCHONDRIAL"/>
    <property type="match status" value="1"/>
</dbReference>